<evidence type="ECO:0000313" key="1">
    <source>
        <dbReference type="Proteomes" id="UP000095283"/>
    </source>
</evidence>
<dbReference type="WBParaSite" id="Hba_21405">
    <property type="protein sequence ID" value="Hba_21405"/>
    <property type="gene ID" value="Hba_21405"/>
</dbReference>
<organism evidence="1 2">
    <name type="scientific">Heterorhabditis bacteriophora</name>
    <name type="common">Entomopathogenic nematode worm</name>
    <dbReference type="NCBI Taxonomy" id="37862"/>
    <lineage>
        <taxon>Eukaryota</taxon>
        <taxon>Metazoa</taxon>
        <taxon>Ecdysozoa</taxon>
        <taxon>Nematoda</taxon>
        <taxon>Chromadorea</taxon>
        <taxon>Rhabditida</taxon>
        <taxon>Rhabditina</taxon>
        <taxon>Rhabditomorpha</taxon>
        <taxon>Strongyloidea</taxon>
        <taxon>Heterorhabditidae</taxon>
        <taxon>Heterorhabditis</taxon>
    </lineage>
</organism>
<dbReference type="PANTHER" id="PTHR17085:SF3">
    <property type="entry name" value="NUCLEAR RECEPTOR COACTIVATOR 4"/>
    <property type="match status" value="1"/>
</dbReference>
<dbReference type="GO" id="GO:0006879">
    <property type="term" value="P:intracellular iron ion homeostasis"/>
    <property type="evidence" value="ECO:0007669"/>
    <property type="project" value="InterPro"/>
</dbReference>
<proteinExistence type="predicted"/>
<protein>
    <submittedName>
        <fullName evidence="2">COS domain-containing protein</fullName>
    </submittedName>
</protein>
<keyword evidence="1" id="KW-1185">Reference proteome</keyword>
<reference evidence="2" key="1">
    <citation type="submission" date="2016-11" db="UniProtKB">
        <authorList>
            <consortium name="WormBaseParasite"/>
        </authorList>
    </citation>
    <scope>IDENTIFICATION</scope>
</reference>
<dbReference type="GO" id="GO:0009725">
    <property type="term" value="P:response to hormone"/>
    <property type="evidence" value="ECO:0007669"/>
    <property type="project" value="TreeGrafter"/>
</dbReference>
<sequence>MSMQGRSLEHGLAQKLMMMENAAARIASVKAHLKSNADQVKKEIGDVISQQLSLIRAREQELLSELDAVFSYKENTLSRQQQQLHQKIGSCQQALESVRKGDRPANAVDVLLRISHIDMSPRENSRLAFESDSIELRATLATFGIIHTIFEQGSGPMVDESRPGESLPLEMEDYDDDFAMAHKSVMRLSNAPVKGASEQAESVRIYNFSLMTFLFYGSSSFDLNFI</sequence>
<dbReference type="AlphaFoldDB" id="A0A1I7XUA6"/>
<accession>A0A1I7XUA6</accession>
<evidence type="ECO:0000313" key="2">
    <source>
        <dbReference type="WBParaSite" id="Hba_21405"/>
    </source>
</evidence>
<name>A0A1I7XUA6_HETBA</name>
<dbReference type="Proteomes" id="UP000095283">
    <property type="component" value="Unplaced"/>
</dbReference>
<dbReference type="GO" id="GO:0003713">
    <property type="term" value="F:transcription coactivator activity"/>
    <property type="evidence" value="ECO:0007669"/>
    <property type="project" value="InterPro"/>
</dbReference>
<dbReference type="PANTHER" id="PTHR17085">
    <property type="entry name" value="NUCLEAR RECEPTOR COACTIVATOR 4"/>
    <property type="match status" value="1"/>
</dbReference>
<dbReference type="InterPro" id="IPR039947">
    <property type="entry name" value="NCoA-4"/>
</dbReference>